<keyword evidence="3" id="KW-1185">Reference proteome</keyword>
<dbReference type="AlphaFoldDB" id="A0A1D1VNZ4"/>
<evidence type="ECO:0000313" key="2">
    <source>
        <dbReference type="EMBL" id="GAV03310.1"/>
    </source>
</evidence>
<evidence type="ECO:0000256" key="1">
    <source>
        <dbReference type="SAM" id="MobiDB-lite"/>
    </source>
</evidence>
<accession>A0A1D1VNZ4</accession>
<dbReference type="EMBL" id="BDGG01000009">
    <property type="protein sequence ID" value="GAV03310.1"/>
    <property type="molecule type" value="Genomic_DNA"/>
</dbReference>
<proteinExistence type="predicted"/>
<feature type="region of interest" description="Disordered" evidence="1">
    <location>
        <begin position="1"/>
        <end position="33"/>
    </location>
</feature>
<protein>
    <submittedName>
        <fullName evidence="2">Uncharacterized protein</fullName>
    </submittedName>
</protein>
<organism evidence="2 3">
    <name type="scientific">Ramazzottius varieornatus</name>
    <name type="common">Water bear</name>
    <name type="synonym">Tardigrade</name>
    <dbReference type="NCBI Taxonomy" id="947166"/>
    <lineage>
        <taxon>Eukaryota</taxon>
        <taxon>Metazoa</taxon>
        <taxon>Ecdysozoa</taxon>
        <taxon>Tardigrada</taxon>
        <taxon>Eutardigrada</taxon>
        <taxon>Parachela</taxon>
        <taxon>Hypsibioidea</taxon>
        <taxon>Ramazzottiidae</taxon>
        <taxon>Ramazzottius</taxon>
    </lineage>
</organism>
<name>A0A1D1VNZ4_RAMVA</name>
<reference evidence="2 3" key="1">
    <citation type="journal article" date="2016" name="Nat. Commun.">
        <title>Extremotolerant tardigrade genome and improved radiotolerance of human cultured cells by tardigrade-unique protein.</title>
        <authorList>
            <person name="Hashimoto T."/>
            <person name="Horikawa D.D."/>
            <person name="Saito Y."/>
            <person name="Kuwahara H."/>
            <person name="Kozuka-Hata H."/>
            <person name="Shin-I T."/>
            <person name="Minakuchi Y."/>
            <person name="Ohishi K."/>
            <person name="Motoyama A."/>
            <person name="Aizu T."/>
            <person name="Enomoto A."/>
            <person name="Kondo K."/>
            <person name="Tanaka S."/>
            <person name="Hara Y."/>
            <person name="Koshikawa S."/>
            <person name="Sagara H."/>
            <person name="Miura T."/>
            <person name="Yokobori S."/>
            <person name="Miyagawa K."/>
            <person name="Suzuki Y."/>
            <person name="Kubo T."/>
            <person name="Oyama M."/>
            <person name="Kohara Y."/>
            <person name="Fujiyama A."/>
            <person name="Arakawa K."/>
            <person name="Katayama T."/>
            <person name="Toyoda A."/>
            <person name="Kunieda T."/>
        </authorList>
    </citation>
    <scope>NUCLEOTIDE SEQUENCE [LARGE SCALE GENOMIC DNA]</scope>
    <source>
        <strain evidence="2 3">YOKOZUNA-1</strain>
    </source>
</reference>
<sequence>MQDKHGRGIPGNKRAVAEDGQENQEWKVTTSDAKRKAGLTPGQIWLTKDLKWHRRHGVSAHCLRLIVRTVVGSIISLLFRFVEP</sequence>
<gene>
    <name evidence="2" type="primary">RvY_13753-1</name>
    <name evidence="2" type="synonym">RvY_13753.1</name>
    <name evidence="2" type="ORF">RvY_13753</name>
</gene>
<comment type="caution">
    <text evidence="2">The sequence shown here is derived from an EMBL/GenBank/DDBJ whole genome shotgun (WGS) entry which is preliminary data.</text>
</comment>
<evidence type="ECO:0000313" key="3">
    <source>
        <dbReference type="Proteomes" id="UP000186922"/>
    </source>
</evidence>
<dbReference type="Proteomes" id="UP000186922">
    <property type="component" value="Unassembled WGS sequence"/>
</dbReference>